<name>A0A1H8JSQ3_9ACTN</name>
<gene>
    <name evidence="3" type="ORF">SAMN05660976_08425</name>
</gene>
<proteinExistence type="predicted"/>
<dbReference type="STRING" id="46177.SAMN05660976_08425"/>
<dbReference type="PANTHER" id="PTHR35526:SF3">
    <property type="entry name" value="ANTI-SIGMA-F FACTOR RSBW"/>
    <property type="match status" value="1"/>
</dbReference>
<dbReference type="GO" id="GO:0004674">
    <property type="term" value="F:protein serine/threonine kinase activity"/>
    <property type="evidence" value="ECO:0007669"/>
    <property type="project" value="UniProtKB-KW"/>
</dbReference>
<keyword evidence="3" id="KW-0418">Kinase</keyword>
<keyword evidence="3" id="KW-0808">Transferase</keyword>
<evidence type="ECO:0000256" key="1">
    <source>
        <dbReference type="ARBA" id="ARBA00022527"/>
    </source>
</evidence>
<dbReference type="Pfam" id="PF13581">
    <property type="entry name" value="HATPase_c_2"/>
    <property type="match status" value="1"/>
</dbReference>
<evidence type="ECO:0000313" key="4">
    <source>
        <dbReference type="Proteomes" id="UP000198953"/>
    </source>
</evidence>
<dbReference type="CDD" id="cd16936">
    <property type="entry name" value="HATPase_RsbW-like"/>
    <property type="match status" value="1"/>
</dbReference>
<accession>A0A1H8JSQ3</accession>
<keyword evidence="4" id="KW-1185">Reference proteome</keyword>
<dbReference type="SUPFAM" id="SSF55874">
    <property type="entry name" value="ATPase domain of HSP90 chaperone/DNA topoisomerase II/histidine kinase"/>
    <property type="match status" value="1"/>
</dbReference>
<sequence>MIYPMAPIAHFEELGVTQLACNDQAPYLARQTVTAWLGTAHAAHEIVTLATSELVTNAVKYADTTDTDDNCGSITLKLSQDEAVLRLAVTDPGSRCSAPARIPMQEPNLHSEHGRGLAIVDNLSRGRWGSYRMPGGGYRCVWCHLDREPTPAQIEELFQAPI</sequence>
<dbReference type="InterPro" id="IPR036890">
    <property type="entry name" value="HATPase_C_sf"/>
</dbReference>
<evidence type="ECO:0000259" key="2">
    <source>
        <dbReference type="Pfam" id="PF13581"/>
    </source>
</evidence>
<keyword evidence="1" id="KW-0723">Serine/threonine-protein kinase</keyword>
<feature type="domain" description="Histidine kinase/HSP90-like ATPase" evidence="2">
    <location>
        <begin position="29"/>
        <end position="125"/>
    </location>
</feature>
<dbReference type="EMBL" id="FOBF01000040">
    <property type="protein sequence ID" value="SEN83336.1"/>
    <property type="molecule type" value="Genomic_DNA"/>
</dbReference>
<protein>
    <submittedName>
        <fullName evidence="3">Anti-sigma regulatory factor (Ser/Thr protein kinase)</fullName>
    </submittedName>
</protein>
<dbReference type="PANTHER" id="PTHR35526">
    <property type="entry name" value="ANTI-SIGMA-F FACTOR RSBW-RELATED"/>
    <property type="match status" value="1"/>
</dbReference>
<dbReference type="AlphaFoldDB" id="A0A1H8JSQ3"/>
<dbReference type="InterPro" id="IPR050267">
    <property type="entry name" value="Anti-sigma-factor_SerPK"/>
</dbReference>
<dbReference type="Proteomes" id="UP000198953">
    <property type="component" value="Unassembled WGS sequence"/>
</dbReference>
<organism evidence="3 4">
    <name type="scientific">Nonomuraea pusilla</name>
    <dbReference type="NCBI Taxonomy" id="46177"/>
    <lineage>
        <taxon>Bacteria</taxon>
        <taxon>Bacillati</taxon>
        <taxon>Actinomycetota</taxon>
        <taxon>Actinomycetes</taxon>
        <taxon>Streptosporangiales</taxon>
        <taxon>Streptosporangiaceae</taxon>
        <taxon>Nonomuraea</taxon>
    </lineage>
</organism>
<reference evidence="3 4" key="1">
    <citation type="submission" date="2016-10" db="EMBL/GenBank/DDBJ databases">
        <authorList>
            <person name="de Groot N.N."/>
        </authorList>
    </citation>
    <scope>NUCLEOTIDE SEQUENCE [LARGE SCALE GENOMIC DNA]</scope>
    <source>
        <strain evidence="3 4">DSM 43357</strain>
    </source>
</reference>
<dbReference type="InterPro" id="IPR003594">
    <property type="entry name" value="HATPase_dom"/>
</dbReference>
<dbReference type="Gene3D" id="3.30.565.10">
    <property type="entry name" value="Histidine kinase-like ATPase, C-terminal domain"/>
    <property type="match status" value="1"/>
</dbReference>
<evidence type="ECO:0000313" key="3">
    <source>
        <dbReference type="EMBL" id="SEN83336.1"/>
    </source>
</evidence>